<evidence type="ECO:0000256" key="2">
    <source>
        <dbReference type="ARBA" id="ARBA00022729"/>
    </source>
</evidence>
<evidence type="ECO:0000313" key="6">
    <source>
        <dbReference type="EMBL" id="AQL02000.1"/>
    </source>
</evidence>
<feature type="signal peptide" evidence="5">
    <location>
        <begin position="1"/>
        <end position="23"/>
    </location>
</feature>
<dbReference type="SUPFAM" id="SSF52266">
    <property type="entry name" value="SGNH hydrolase"/>
    <property type="match status" value="1"/>
</dbReference>
<reference evidence="7" key="4">
    <citation type="submission" date="2021-05" db="UniProtKB">
        <authorList>
            <consortium name="EnsemblPlants"/>
        </authorList>
    </citation>
    <scope>IDENTIFICATION</scope>
    <source>
        <strain evidence="7">cv. B73</strain>
    </source>
</reference>
<name>A0A1D6NV48_MAIZE</name>
<dbReference type="OrthoDB" id="599116at2759"/>
<proteinExistence type="evidence at protein level"/>
<organism evidence="7 8">
    <name type="scientific">Zea mays</name>
    <name type="common">Maize</name>
    <dbReference type="NCBI Taxonomy" id="4577"/>
    <lineage>
        <taxon>Eukaryota</taxon>
        <taxon>Viridiplantae</taxon>
        <taxon>Streptophyta</taxon>
        <taxon>Embryophyta</taxon>
        <taxon>Tracheophyta</taxon>
        <taxon>Spermatophyta</taxon>
        <taxon>Magnoliopsida</taxon>
        <taxon>Liliopsida</taxon>
        <taxon>Poales</taxon>
        <taxon>Poaceae</taxon>
        <taxon>PACMAD clade</taxon>
        <taxon>Panicoideae</taxon>
        <taxon>Andropogonodae</taxon>
        <taxon>Andropogoneae</taxon>
        <taxon>Tripsacinae</taxon>
        <taxon>Zea</taxon>
    </lineage>
</organism>
<dbReference type="Proteomes" id="UP000007305">
    <property type="component" value="Chromosome 9"/>
</dbReference>
<evidence type="ECO:0000256" key="5">
    <source>
        <dbReference type="SAM" id="SignalP"/>
    </source>
</evidence>
<dbReference type="STRING" id="4577.A0A1D6NV48"/>
<reference evidence="7" key="3">
    <citation type="submission" date="2019-07" db="EMBL/GenBank/DDBJ databases">
        <authorList>
            <person name="Seetharam A."/>
            <person name="Woodhouse M."/>
            <person name="Cannon E."/>
        </authorList>
    </citation>
    <scope>NUCLEOTIDE SEQUENCE [LARGE SCALE GENOMIC DNA]</scope>
    <source>
        <strain evidence="7">cv. B73</strain>
    </source>
</reference>
<reference evidence="6" key="2">
    <citation type="submission" date="2015-12" db="EMBL/GenBank/DDBJ databases">
        <title>Update maize B73 reference genome by single molecule sequencing technologies.</title>
        <authorList>
            <consortium name="Maize Genome Sequencing Project"/>
            <person name="Ware D."/>
        </authorList>
    </citation>
    <scope>NUCLEOTIDE SEQUENCE</scope>
    <source>
        <tissue evidence="6">Seedling</tissue>
    </source>
</reference>
<protein>
    <submittedName>
        <fullName evidence="6">Zea nodulation homolog1</fullName>
    </submittedName>
</protein>
<dbReference type="ExpressionAtlas" id="A0A1D6NV48">
    <property type="expression patterns" value="baseline and differential"/>
</dbReference>
<keyword evidence="9" id="KW-1267">Proteomics identification</keyword>
<keyword evidence="4" id="KW-0325">Glycoprotein</keyword>
<dbReference type="InterPro" id="IPR035669">
    <property type="entry name" value="SGNH_plant_lipase-like"/>
</dbReference>
<evidence type="ECO:0007829" key="9">
    <source>
        <dbReference type="PeptideAtlas" id="A0A1D6NV48"/>
    </source>
</evidence>
<evidence type="ECO:0000313" key="7">
    <source>
        <dbReference type="EnsemblPlants" id="Zm00001eb376570_P001"/>
    </source>
</evidence>
<dbReference type="PANTHER" id="PTHR22835">
    <property type="entry name" value="ZINC FINGER FYVE DOMAIN CONTAINING PROTEIN"/>
    <property type="match status" value="1"/>
</dbReference>
<sequence length="422" mass="44917">MAAQLAVAFLALLSSSAFLAVSGQKFNAIFSFGDSMSDTGNLCVNGPPAGLTLTQPPYGETFFGRATCRCSDGRLVVDFLGGYRTLCSHARTHVLTFNSNAPIGFPSKKDGFALLDGDERDVAGMLKVLFCFCRCCRAAEKFGLPLLKPSKQGGSDFKQGANMAIIGATTMDSGFFQSLGIADKIWNNGPLNTQIQWFQQLMPSICGSTQACKSYLSKSLFVLGEFGGNDYNAQIFGGYTPEQASGQSATIVDAIGKGVEQLISLGAMYVVVPGVLPVGCFPIYLTLYQTSSAGDYDQYGCLKRFNALSAQHNSLLQAKVSSLQSKYPGARVMYADFYSHVYDMVKSPGSYGFSTNLRACCGAGGGKYNYQNGARCGMPGAYACSDPASSLSWDGIHLTEAAYRKIADGWVSGAYCHPAISA</sequence>
<reference evidence="8" key="1">
    <citation type="journal article" date="2009" name="Science">
        <title>The B73 maize genome: complexity, diversity, and dynamics.</title>
        <authorList>
            <person name="Schnable P.S."/>
            <person name="Ware D."/>
            <person name="Fulton R.S."/>
            <person name="Stein J.C."/>
            <person name="Wei F."/>
            <person name="Pasternak S."/>
            <person name="Liang C."/>
            <person name="Zhang J."/>
            <person name="Fulton L."/>
            <person name="Graves T.A."/>
            <person name="Minx P."/>
            <person name="Reily A.D."/>
            <person name="Courtney L."/>
            <person name="Kruchowski S.S."/>
            <person name="Tomlinson C."/>
            <person name="Strong C."/>
            <person name="Delehaunty K."/>
            <person name="Fronick C."/>
            <person name="Courtney B."/>
            <person name="Rock S.M."/>
            <person name="Belter E."/>
            <person name="Du F."/>
            <person name="Kim K."/>
            <person name="Abbott R.M."/>
            <person name="Cotton M."/>
            <person name="Levy A."/>
            <person name="Marchetto P."/>
            <person name="Ochoa K."/>
            <person name="Jackson S.M."/>
            <person name="Gillam B."/>
            <person name="Chen W."/>
            <person name="Yan L."/>
            <person name="Higginbotham J."/>
            <person name="Cardenas M."/>
            <person name="Waligorski J."/>
            <person name="Applebaum E."/>
            <person name="Phelps L."/>
            <person name="Falcone J."/>
            <person name="Kanchi K."/>
            <person name="Thane T."/>
            <person name="Scimone A."/>
            <person name="Thane N."/>
            <person name="Henke J."/>
            <person name="Wang T."/>
            <person name="Ruppert J."/>
            <person name="Shah N."/>
            <person name="Rotter K."/>
            <person name="Hodges J."/>
            <person name="Ingenthron E."/>
            <person name="Cordes M."/>
            <person name="Kohlberg S."/>
            <person name="Sgro J."/>
            <person name="Delgado B."/>
            <person name="Mead K."/>
            <person name="Chinwalla A."/>
            <person name="Leonard S."/>
            <person name="Crouse K."/>
            <person name="Collura K."/>
            <person name="Kudrna D."/>
            <person name="Currie J."/>
            <person name="He R."/>
            <person name="Angelova A."/>
            <person name="Rajasekar S."/>
            <person name="Mueller T."/>
            <person name="Lomeli R."/>
            <person name="Scara G."/>
            <person name="Ko A."/>
            <person name="Delaney K."/>
            <person name="Wissotski M."/>
            <person name="Lopez G."/>
            <person name="Campos D."/>
            <person name="Braidotti M."/>
            <person name="Ashley E."/>
            <person name="Golser W."/>
            <person name="Kim H."/>
            <person name="Lee S."/>
            <person name="Lin J."/>
            <person name="Dujmic Z."/>
            <person name="Kim W."/>
            <person name="Talag J."/>
            <person name="Zuccolo A."/>
            <person name="Fan C."/>
            <person name="Sebastian A."/>
            <person name="Kramer M."/>
            <person name="Spiegel L."/>
            <person name="Nascimento L."/>
            <person name="Zutavern T."/>
            <person name="Miller B."/>
            <person name="Ambroise C."/>
            <person name="Muller S."/>
            <person name="Spooner W."/>
            <person name="Narechania A."/>
            <person name="Ren L."/>
            <person name="Wei S."/>
            <person name="Kumari S."/>
            <person name="Faga B."/>
            <person name="Levy M.J."/>
            <person name="McMahan L."/>
            <person name="Van Buren P."/>
            <person name="Vaughn M.W."/>
            <person name="Ying K."/>
            <person name="Yeh C.-T."/>
            <person name="Emrich S.J."/>
            <person name="Jia Y."/>
            <person name="Kalyanaraman A."/>
            <person name="Hsia A.-P."/>
            <person name="Barbazuk W.B."/>
            <person name="Baucom R.S."/>
            <person name="Brutnell T.P."/>
            <person name="Carpita N.C."/>
            <person name="Chaparro C."/>
            <person name="Chia J.-M."/>
            <person name="Deragon J.-M."/>
            <person name="Estill J.C."/>
            <person name="Fu Y."/>
            <person name="Jeddeloh J.A."/>
            <person name="Han Y."/>
            <person name="Lee H."/>
            <person name="Li P."/>
            <person name="Lisch D.R."/>
            <person name="Liu S."/>
            <person name="Liu Z."/>
            <person name="Nagel D.H."/>
            <person name="McCann M.C."/>
            <person name="SanMiguel P."/>
            <person name="Myers A.M."/>
            <person name="Nettleton D."/>
            <person name="Nguyen J."/>
            <person name="Penning B.W."/>
            <person name="Ponnala L."/>
            <person name="Schneider K.L."/>
            <person name="Schwartz D.C."/>
            <person name="Sharma A."/>
            <person name="Soderlund C."/>
            <person name="Springer N.M."/>
            <person name="Sun Q."/>
            <person name="Wang H."/>
            <person name="Waterman M."/>
            <person name="Westerman R."/>
            <person name="Wolfgruber T.K."/>
            <person name="Yang L."/>
            <person name="Yu Y."/>
            <person name="Zhang L."/>
            <person name="Zhou S."/>
            <person name="Zhu Q."/>
            <person name="Bennetzen J.L."/>
            <person name="Dawe R.K."/>
            <person name="Jiang J."/>
            <person name="Jiang N."/>
            <person name="Presting G.G."/>
            <person name="Wessler S.R."/>
            <person name="Aluru S."/>
            <person name="Martienssen R.A."/>
            <person name="Clifton S.W."/>
            <person name="McCombie W.R."/>
            <person name="Wing R.A."/>
            <person name="Wilson R.K."/>
        </authorList>
    </citation>
    <scope>NUCLEOTIDE SEQUENCE [LARGE SCALE GENOMIC DNA]</scope>
    <source>
        <strain evidence="8">cv. B73</strain>
    </source>
</reference>
<evidence type="ECO:0000256" key="4">
    <source>
        <dbReference type="ARBA" id="ARBA00023180"/>
    </source>
</evidence>
<evidence type="ECO:0000313" key="8">
    <source>
        <dbReference type="Proteomes" id="UP000007305"/>
    </source>
</evidence>
<keyword evidence="3" id="KW-0378">Hydrolase</keyword>
<dbReference type="GO" id="GO:0016788">
    <property type="term" value="F:hydrolase activity, acting on ester bonds"/>
    <property type="evidence" value="ECO:0007669"/>
    <property type="project" value="InterPro"/>
</dbReference>
<dbReference type="CDD" id="cd01837">
    <property type="entry name" value="SGNH_plant_lipase_like"/>
    <property type="match status" value="1"/>
</dbReference>
<keyword evidence="8" id="KW-1185">Reference proteome</keyword>
<dbReference type="InterPro" id="IPR001087">
    <property type="entry name" value="GDSL"/>
</dbReference>
<comment type="similarity">
    <text evidence="1">Belongs to the 'GDSL' lipolytic enzyme family.</text>
</comment>
<evidence type="ECO:0000256" key="1">
    <source>
        <dbReference type="ARBA" id="ARBA00008668"/>
    </source>
</evidence>
<dbReference type="AlphaFoldDB" id="A0A1D6NV48"/>
<dbReference type="Pfam" id="PF00657">
    <property type="entry name" value="Lipase_GDSL"/>
    <property type="match status" value="1"/>
</dbReference>
<dbReference type="EMBL" id="CM000785">
    <property type="protein sequence ID" value="AQL02000.1"/>
    <property type="molecule type" value="Genomic_DNA"/>
</dbReference>
<dbReference type="InterPro" id="IPR036514">
    <property type="entry name" value="SGNH_hydro_sf"/>
</dbReference>
<evidence type="ECO:0000256" key="3">
    <source>
        <dbReference type="ARBA" id="ARBA00022801"/>
    </source>
</evidence>
<dbReference type="EnsemblPlants" id="Zm00001eb376570_T001">
    <property type="protein sequence ID" value="Zm00001eb376570_P001"/>
    <property type="gene ID" value="Zm00001eb376570"/>
</dbReference>
<gene>
    <name evidence="7" type="primary">LOC100274563</name>
    <name evidence="6" type="ORF">ZEAMMB73_Zm00001d045302</name>
</gene>
<dbReference type="Gene3D" id="3.40.50.1110">
    <property type="entry name" value="SGNH hydrolase"/>
    <property type="match status" value="2"/>
</dbReference>
<dbReference type="PANTHER" id="PTHR22835:SF220">
    <property type="entry name" value="OS06G0156600 PROTEIN"/>
    <property type="match status" value="1"/>
</dbReference>
<accession>A0A1D6NV48</accession>
<keyword evidence="2 5" id="KW-0732">Signal</keyword>
<dbReference type="OMA" id="GARCGMA"/>
<dbReference type="Gramene" id="Zm00001eb376570_T001">
    <property type="protein sequence ID" value="Zm00001eb376570_P001"/>
    <property type="gene ID" value="Zm00001eb376570"/>
</dbReference>
<feature type="chain" id="PRO_5010807519" evidence="5">
    <location>
        <begin position="24"/>
        <end position="422"/>
    </location>
</feature>